<evidence type="ECO:0000256" key="1">
    <source>
        <dbReference type="SAM" id="MobiDB-lite"/>
    </source>
</evidence>
<feature type="region of interest" description="Disordered" evidence="1">
    <location>
        <begin position="171"/>
        <end position="235"/>
    </location>
</feature>
<feature type="compositionally biased region" description="Basic and acidic residues" evidence="1">
    <location>
        <begin position="196"/>
        <end position="213"/>
    </location>
</feature>
<feature type="transmembrane region" description="Helical" evidence="2">
    <location>
        <begin position="142"/>
        <end position="161"/>
    </location>
</feature>
<gene>
    <name evidence="3" type="ORF">SFRA_028580</name>
</gene>
<dbReference type="EMBL" id="JNAD02000017">
    <property type="protein sequence ID" value="RKM91499.1"/>
    <property type="molecule type" value="Genomic_DNA"/>
</dbReference>
<name>A0A3R7EKK3_9ACTN</name>
<keyword evidence="2" id="KW-1133">Transmembrane helix</keyword>
<reference evidence="3 4" key="1">
    <citation type="journal article" date="2014" name="Genome Announc.">
        <title>Draft Genome Sequence of Streptomyces fradiae ATCC 19609, a Strain Highly Sensitive to Antibiotics.</title>
        <authorList>
            <person name="Bekker O.B."/>
            <person name="Klimina K.M."/>
            <person name="Vatlin A.A."/>
            <person name="Zakharevich N.V."/>
            <person name="Kasianov A.S."/>
            <person name="Danilenko V.N."/>
        </authorList>
    </citation>
    <scope>NUCLEOTIDE SEQUENCE [LARGE SCALE GENOMIC DNA]</scope>
    <source>
        <strain evidence="3 4">ATCC 19609</strain>
    </source>
</reference>
<dbReference type="AlphaFoldDB" id="A0A3R7EKK3"/>
<comment type="caution">
    <text evidence="3">The sequence shown here is derived from an EMBL/GenBank/DDBJ whole genome shotgun (WGS) entry which is preliminary data.</text>
</comment>
<evidence type="ECO:0000313" key="4">
    <source>
        <dbReference type="Proteomes" id="UP000028058"/>
    </source>
</evidence>
<organism evidence="3 4">
    <name type="scientific">Streptomyces xinghaiensis</name>
    <dbReference type="NCBI Taxonomy" id="1038928"/>
    <lineage>
        <taxon>Bacteria</taxon>
        <taxon>Bacillati</taxon>
        <taxon>Actinomycetota</taxon>
        <taxon>Actinomycetes</taxon>
        <taxon>Kitasatosporales</taxon>
        <taxon>Streptomycetaceae</taxon>
        <taxon>Streptomyces</taxon>
    </lineage>
</organism>
<protein>
    <recommendedName>
        <fullName evidence="5">Zf-HC2 domain-containing protein</fullName>
    </recommendedName>
</protein>
<keyword evidence="2" id="KW-0472">Membrane</keyword>
<dbReference type="Proteomes" id="UP000028058">
    <property type="component" value="Unassembled WGS sequence"/>
</dbReference>
<proteinExistence type="predicted"/>
<feature type="region of interest" description="Disordered" evidence="1">
    <location>
        <begin position="87"/>
        <end position="139"/>
    </location>
</feature>
<dbReference type="RefSeq" id="WP_043464443.1">
    <property type="nucleotide sequence ID" value="NZ_CP134822.1"/>
</dbReference>
<keyword evidence="4" id="KW-1185">Reference proteome</keyword>
<accession>A0A3R7EKK3</accession>
<sequence>MTSTIDTDQHPDVAEISALTEGVLPPERTSAVRGHLNDCGLCTEVRVSLEEIRDLLGTLPGPPRMPADVASRIDAAIAAESLLDASAPGTVSRETASLAPSSVSRETEEDRSPLRRPGGRRTRPHGSTGPGRQAGGRRRWRTAALGVACVLGLGVGGAAFVQSMGSSQQGDAAAAGETSSDTKSEDAGLSAATLESKVRSLLDEGRESREGLRENPSTTEPDTLGAQSSPAQPLHGADVVLPPCIRNGIDPQAEPLAAGESTFEGKRVYVVVLPHRVDADRVDAYVVDSSCITTAEPRGDVLLNRVYARH</sequence>
<feature type="compositionally biased region" description="Polar residues" evidence="1">
    <location>
        <begin position="215"/>
        <end position="231"/>
    </location>
</feature>
<evidence type="ECO:0008006" key="5">
    <source>
        <dbReference type="Google" id="ProtNLM"/>
    </source>
</evidence>
<evidence type="ECO:0000313" key="3">
    <source>
        <dbReference type="EMBL" id="RKM91499.1"/>
    </source>
</evidence>
<feature type="compositionally biased region" description="Polar residues" evidence="1">
    <location>
        <begin position="92"/>
        <end position="104"/>
    </location>
</feature>
<dbReference type="OrthoDB" id="4350643at2"/>
<keyword evidence="2" id="KW-0812">Transmembrane</keyword>
<evidence type="ECO:0000256" key="2">
    <source>
        <dbReference type="SAM" id="Phobius"/>
    </source>
</evidence>